<sequence length="292" mass="33141">MDSSLLSPLTRRDKKRVERLFSSALDDFQNLNLAPASQRSGNDNGENRNQKEKQTFLPSLPTGVQGLGMGLPDLNSKKKGKQKVSKESHVEEALDKLREQTREAVKGLESVTAASKPDDSSQDAFMDDWVKQFEELAGSQDMESIVETMMQQLLSKEILHEPMKEIGERYPKWLEEHKASLSKEDHERYSHQYELIKDLNDVYENDPNNHTKIFELMQKMQECGQPPNDIVQELAPDIDFANLGQLLLTDVSLLQISRNARVPGELLHNVKPFLSSCFPSTCSFPLSDRHSS</sequence>
<dbReference type="EMBL" id="RCHU02000003">
    <property type="protein sequence ID" value="KAL3598638.1"/>
    <property type="molecule type" value="Genomic_DNA"/>
</dbReference>
<organism evidence="1 2">
    <name type="scientific">Populus alba</name>
    <name type="common">White poplar</name>
    <dbReference type="NCBI Taxonomy" id="43335"/>
    <lineage>
        <taxon>Eukaryota</taxon>
        <taxon>Viridiplantae</taxon>
        <taxon>Streptophyta</taxon>
        <taxon>Embryophyta</taxon>
        <taxon>Tracheophyta</taxon>
        <taxon>Spermatophyta</taxon>
        <taxon>Magnoliopsida</taxon>
        <taxon>eudicotyledons</taxon>
        <taxon>Gunneridae</taxon>
        <taxon>Pentapetalae</taxon>
        <taxon>rosids</taxon>
        <taxon>fabids</taxon>
        <taxon>Malpighiales</taxon>
        <taxon>Salicaceae</taxon>
        <taxon>Saliceae</taxon>
        <taxon>Populus</taxon>
    </lineage>
</organism>
<accession>A0ACC4CN22</accession>
<reference evidence="1 2" key="1">
    <citation type="journal article" date="2024" name="Plant Biotechnol. J.">
        <title>Genome and CRISPR/Cas9 system of a widespread forest tree (Populus alba) in the world.</title>
        <authorList>
            <person name="Liu Y.J."/>
            <person name="Jiang P.F."/>
            <person name="Han X.M."/>
            <person name="Li X.Y."/>
            <person name="Wang H.M."/>
            <person name="Wang Y.J."/>
            <person name="Wang X.X."/>
            <person name="Zeng Q.Y."/>
        </authorList>
    </citation>
    <scope>NUCLEOTIDE SEQUENCE [LARGE SCALE GENOMIC DNA]</scope>
    <source>
        <strain evidence="2">cv. PAL-ZL1</strain>
    </source>
</reference>
<protein>
    <submittedName>
        <fullName evidence="1">Uncharacterized protein</fullName>
    </submittedName>
</protein>
<proteinExistence type="predicted"/>
<keyword evidence="2" id="KW-1185">Reference proteome</keyword>
<comment type="caution">
    <text evidence="1">The sequence shown here is derived from an EMBL/GenBank/DDBJ whole genome shotgun (WGS) entry which is preliminary data.</text>
</comment>
<evidence type="ECO:0000313" key="1">
    <source>
        <dbReference type="EMBL" id="KAL3598638.1"/>
    </source>
</evidence>
<gene>
    <name evidence="1" type="ORF">D5086_006556</name>
</gene>
<name>A0ACC4CN22_POPAL</name>
<dbReference type="Proteomes" id="UP000309997">
    <property type="component" value="Unassembled WGS sequence"/>
</dbReference>
<evidence type="ECO:0000313" key="2">
    <source>
        <dbReference type="Proteomes" id="UP000309997"/>
    </source>
</evidence>